<dbReference type="InterPro" id="IPR036388">
    <property type="entry name" value="WH-like_DNA-bd_sf"/>
</dbReference>
<feature type="domain" description="Methylguanine DNA methyltransferase ribonuclease-like" evidence="11">
    <location>
        <begin position="5"/>
        <end position="72"/>
    </location>
</feature>
<dbReference type="EMBL" id="CAKD01000010">
    <property type="protein sequence ID" value="CCI84724.1"/>
    <property type="molecule type" value="Genomic_DNA"/>
</dbReference>
<keyword evidence="3 9" id="KW-0963">Cytoplasm</keyword>
<feature type="active site" description="Nucleophile; methyl group acceptor" evidence="9">
    <location>
        <position position="132"/>
    </location>
</feature>
<comment type="caution">
    <text evidence="12">The sequence shown here is derived from an EMBL/GenBank/DDBJ whole genome shotgun (WGS) entry which is preliminary data.</text>
</comment>
<dbReference type="SUPFAM" id="SSF53155">
    <property type="entry name" value="Methylated DNA-protein cysteine methyltransferase domain"/>
    <property type="match status" value="1"/>
</dbReference>
<keyword evidence="7 9" id="KW-0234">DNA repair</keyword>
<dbReference type="Pfam" id="PF01035">
    <property type="entry name" value="DNA_binding_1"/>
    <property type="match status" value="1"/>
</dbReference>
<evidence type="ECO:0000256" key="9">
    <source>
        <dbReference type="HAMAP-Rule" id="MF_00772"/>
    </source>
</evidence>
<name>I7KKR1_9LACO</name>
<comment type="catalytic activity">
    <reaction evidence="1 9">
        <text>a 4-O-methyl-thymidine in DNA + L-cysteinyl-[protein] = a thymidine in DNA + S-methyl-L-cysteinyl-[protein]</text>
        <dbReference type="Rhea" id="RHEA:53428"/>
        <dbReference type="Rhea" id="RHEA-COMP:10131"/>
        <dbReference type="Rhea" id="RHEA-COMP:10132"/>
        <dbReference type="Rhea" id="RHEA-COMP:13555"/>
        <dbReference type="Rhea" id="RHEA-COMP:13556"/>
        <dbReference type="ChEBI" id="CHEBI:29950"/>
        <dbReference type="ChEBI" id="CHEBI:82612"/>
        <dbReference type="ChEBI" id="CHEBI:137386"/>
        <dbReference type="ChEBI" id="CHEBI:137387"/>
        <dbReference type="EC" id="2.1.1.63"/>
    </reaction>
</comment>
<comment type="similarity">
    <text evidence="2 9">Belongs to the MGMT family.</text>
</comment>
<dbReference type="RefSeq" id="WP_009559278.1">
    <property type="nucleotide sequence ID" value="NZ_AYZN01000006.1"/>
</dbReference>
<dbReference type="NCBIfam" id="TIGR00589">
    <property type="entry name" value="ogt"/>
    <property type="match status" value="1"/>
</dbReference>
<dbReference type="InterPro" id="IPR036217">
    <property type="entry name" value="MethylDNA_cys_MeTrfase_DNAb"/>
</dbReference>
<keyword evidence="5 9" id="KW-0808">Transferase</keyword>
<evidence type="ECO:0000256" key="4">
    <source>
        <dbReference type="ARBA" id="ARBA00022603"/>
    </source>
</evidence>
<sequence>MQTISYYDSPFGKILLASDQAGLTGLWFEDDRGYADNLTSEHRLGESSFVKDAKEWLDLYFAKQKPDFTPKLHLQGTDFQIKVWQELMKIPYGQVISYKDLAQKVSSDPKHLPIRAAGGAVGKNHITVIIPCHRVIGANNNLTGYRAGIEKKIQLLELEGINTKLFTNPR</sequence>
<dbReference type="Pfam" id="PF02870">
    <property type="entry name" value="Methyltransf_1N"/>
    <property type="match status" value="1"/>
</dbReference>
<dbReference type="PANTHER" id="PTHR10815">
    <property type="entry name" value="METHYLATED-DNA--PROTEIN-CYSTEINE METHYLTRANSFERASE"/>
    <property type="match status" value="1"/>
</dbReference>
<dbReference type="PATRIC" id="fig|1423790.3.peg.1638"/>
<keyword evidence="13" id="KW-1185">Reference proteome</keyword>
<evidence type="ECO:0000259" key="11">
    <source>
        <dbReference type="Pfam" id="PF02870"/>
    </source>
</evidence>
<evidence type="ECO:0000256" key="6">
    <source>
        <dbReference type="ARBA" id="ARBA00022763"/>
    </source>
</evidence>
<evidence type="ECO:0000313" key="13">
    <source>
        <dbReference type="Proteomes" id="UP000009311"/>
    </source>
</evidence>
<dbReference type="InterPro" id="IPR023546">
    <property type="entry name" value="MGMT"/>
</dbReference>
<dbReference type="PROSITE" id="PS00374">
    <property type="entry name" value="MGMT"/>
    <property type="match status" value="1"/>
</dbReference>
<dbReference type="Gene3D" id="1.10.10.10">
    <property type="entry name" value="Winged helix-like DNA-binding domain superfamily/Winged helix DNA-binding domain"/>
    <property type="match status" value="1"/>
</dbReference>
<dbReference type="SUPFAM" id="SSF46767">
    <property type="entry name" value="Methylated DNA-protein cysteine methyltransferase, C-terminal domain"/>
    <property type="match status" value="1"/>
</dbReference>
<dbReference type="STRING" id="1423790.BN53_01175"/>
<dbReference type="PANTHER" id="PTHR10815:SF5">
    <property type="entry name" value="METHYLATED-DNA--PROTEIN-CYSTEINE METHYLTRANSFERASE"/>
    <property type="match status" value="1"/>
</dbReference>
<dbReference type="AlphaFoldDB" id="I7KKR1"/>
<comment type="miscellaneous">
    <text evidence="9">This enzyme catalyzes only one turnover and therefore is not strictly catalytic. According to one definition, an enzyme is a biocatalyst that acts repeatedly and over many reaction cycles.</text>
</comment>
<proteinExistence type="inferred from homology"/>
<dbReference type="OrthoDB" id="9802228at2"/>
<evidence type="ECO:0000259" key="10">
    <source>
        <dbReference type="Pfam" id="PF01035"/>
    </source>
</evidence>
<dbReference type="CDD" id="cd06445">
    <property type="entry name" value="ATase"/>
    <property type="match status" value="1"/>
</dbReference>
<dbReference type="EC" id="2.1.1.63" evidence="9"/>
<dbReference type="GO" id="GO:0006307">
    <property type="term" value="P:DNA alkylation repair"/>
    <property type="evidence" value="ECO:0007669"/>
    <property type="project" value="UniProtKB-UniRule"/>
</dbReference>
<dbReference type="Proteomes" id="UP000009311">
    <property type="component" value="Unassembled WGS sequence"/>
</dbReference>
<comment type="function">
    <text evidence="9">Involved in the cellular defense against the biological effects of O6-methylguanine (O6-MeG) and O4-methylthymine (O4-MeT) in DNA. Repairs the methylated nucleobase in DNA by stoichiometrically transferring the methyl group to a cysteine residue in the enzyme. This is a suicide reaction: the enzyme is irreversibly inactivated.</text>
</comment>
<evidence type="ECO:0000256" key="5">
    <source>
        <dbReference type="ARBA" id="ARBA00022679"/>
    </source>
</evidence>
<evidence type="ECO:0000256" key="7">
    <source>
        <dbReference type="ARBA" id="ARBA00023204"/>
    </source>
</evidence>
<dbReference type="GO" id="GO:0032259">
    <property type="term" value="P:methylation"/>
    <property type="evidence" value="ECO:0007669"/>
    <property type="project" value="UniProtKB-KW"/>
</dbReference>
<dbReference type="InterPro" id="IPR014048">
    <property type="entry name" value="MethylDNA_cys_MeTrfase_DNA-bd"/>
</dbReference>
<evidence type="ECO:0000256" key="3">
    <source>
        <dbReference type="ARBA" id="ARBA00022490"/>
    </source>
</evidence>
<gene>
    <name evidence="12" type="ORF">BN53_01175</name>
</gene>
<comment type="subcellular location">
    <subcellularLocation>
        <location evidence="9">Cytoplasm</location>
    </subcellularLocation>
</comment>
<evidence type="ECO:0000256" key="2">
    <source>
        <dbReference type="ARBA" id="ARBA00008711"/>
    </source>
</evidence>
<evidence type="ECO:0000256" key="8">
    <source>
        <dbReference type="ARBA" id="ARBA00049348"/>
    </source>
</evidence>
<dbReference type="HAMAP" id="MF_00772">
    <property type="entry name" value="OGT"/>
    <property type="match status" value="1"/>
</dbReference>
<dbReference type="eggNOG" id="COG0350">
    <property type="taxonomic scope" value="Bacteria"/>
</dbReference>
<dbReference type="Gene3D" id="3.30.160.70">
    <property type="entry name" value="Methylated DNA-protein cysteine methyltransferase domain"/>
    <property type="match status" value="1"/>
</dbReference>
<dbReference type="InterPro" id="IPR001497">
    <property type="entry name" value="MethylDNA_cys_MeTrfase_AS"/>
</dbReference>
<protein>
    <recommendedName>
        <fullName evidence="9">Methylated-DNA--protein-cysteine methyltransferase</fullName>
        <ecNumber evidence="9">2.1.1.63</ecNumber>
    </recommendedName>
    <alternativeName>
        <fullName evidence="9">6-O-methylguanine-DNA methyltransferase</fullName>
        <shortName evidence="9">MGMT</shortName>
    </alternativeName>
    <alternativeName>
        <fullName evidence="9">O-6-methylguanine-DNA-alkyltransferase</fullName>
    </alternativeName>
</protein>
<dbReference type="GO" id="GO:0005737">
    <property type="term" value="C:cytoplasm"/>
    <property type="evidence" value="ECO:0007669"/>
    <property type="project" value="UniProtKB-SubCell"/>
</dbReference>
<dbReference type="GO" id="GO:0003908">
    <property type="term" value="F:methylated-DNA-[protein]-cysteine S-methyltransferase activity"/>
    <property type="evidence" value="ECO:0007669"/>
    <property type="project" value="UniProtKB-UniRule"/>
</dbReference>
<evidence type="ECO:0000256" key="1">
    <source>
        <dbReference type="ARBA" id="ARBA00001286"/>
    </source>
</evidence>
<dbReference type="InterPro" id="IPR008332">
    <property type="entry name" value="MethylG_MeTrfase_N"/>
</dbReference>
<comment type="catalytic activity">
    <reaction evidence="8 9">
        <text>a 6-O-methyl-2'-deoxyguanosine in DNA + L-cysteinyl-[protein] = S-methyl-L-cysteinyl-[protein] + a 2'-deoxyguanosine in DNA</text>
        <dbReference type="Rhea" id="RHEA:24000"/>
        <dbReference type="Rhea" id="RHEA-COMP:10131"/>
        <dbReference type="Rhea" id="RHEA-COMP:10132"/>
        <dbReference type="Rhea" id="RHEA-COMP:11367"/>
        <dbReference type="Rhea" id="RHEA-COMP:11368"/>
        <dbReference type="ChEBI" id="CHEBI:29950"/>
        <dbReference type="ChEBI" id="CHEBI:82612"/>
        <dbReference type="ChEBI" id="CHEBI:85445"/>
        <dbReference type="ChEBI" id="CHEBI:85448"/>
        <dbReference type="EC" id="2.1.1.63"/>
    </reaction>
</comment>
<dbReference type="InterPro" id="IPR036631">
    <property type="entry name" value="MGMT_N_sf"/>
</dbReference>
<evidence type="ECO:0000313" key="12">
    <source>
        <dbReference type="EMBL" id="CCI84724.1"/>
    </source>
</evidence>
<feature type="domain" description="Methylated-DNA-[protein]-cysteine S-methyltransferase DNA binding" evidence="10">
    <location>
        <begin position="78"/>
        <end position="161"/>
    </location>
</feature>
<reference evidence="12 13" key="1">
    <citation type="submission" date="2012-06" db="EMBL/GenBank/DDBJ databases">
        <title>Draft Genome Sequence of Lactobacillus pasteurii CRBIP 24.76T.</title>
        <authorList>
            <person name="Cousin S."/>
            <person name="Bouchier C."/>
            <person name="Loux V."/>
            <person name="Ma L."/>
            <person name="Creno S."/>
            <person name="Bizet C."/>
            <person name="Clermont D."/>
        </authorList>
    </citation>
    <scope>NUCLEOTIDE SEQUENCE [LARGE SCALE GENOMIC DNA]</scope>
    <source>
        <strain evidence="13">CRBIP 24.76T</strain>
    </source>
</reference>
<keyword evidence="6 9" id="KW-0227">DNA damage</keyword>
<accession>I7KKR1</accession>
<dbReference type="FunFam" id="1.10.10.10:FF:000214">
    <property type="entry name" value="Methylated-DNA--protein-cysteine methyltransferase"/>
    <property type="match status" value="1"/>
</dbReference>
<organism evidence="12 13">
    <name type="scientific">Lactobacillus pasteurii DSM 23907 = CRBIP 24.76</name>
    <dbReference type="NCBI Taxonomy" id="1423790"/>
    <lineage>
        <taxon>Bacteria</taxon>
        <taxon>Bacillati</taxon>
        <taxon>Bacillota</taxon>
        <taxon>Bacilli</taxon>
        <taxon>Lactobacillales</taxon>
        <taxon>Lactobacillaceae</taxon>
        <taxon>Lactobacillus</taxon>
    </lineage>
</organism>
<keyword evidence="4 9" id="KW-0489">Methyltransferase</keyword>